<dbReference type="PROSITE" id="PS50928">
    <property type="entry name" value="ABC_TM1"/>
    <property type="match status" value="1"/>
</dbReference>
<keyword evidence="3 6" id="KW-0812">Transmembrane</keyword>
<keyword evidence="4 6" id="KW-1133">Transmembrane helix</keyword>
<dbReference type="InterPro" id="IPR051204">
    <property type="entry name" value="ABC_transp_perm/SBD"/>
</dbReference>
<dbReference type="Proteomes" id="UP000186096">
    <property type="component" value="Unassembled WGS sequence"/>
</dbReference>
<feature type="transmembrane region" description="Helical" evidence="6">
    <location>
        <begin position="66"/>
        <end position="87"/>
    </location>
</feature>
<feature type="transmembrane region" description="Helical" evidence="6">
    <location>
        <begin position="32"/>
        <end position="54"/>
    </location>
</feature>
<dbReference type="GO" id="GO:0031460">
    <property type="term" value="P:glycine betaine transport"/>
    <property type="evidence" value="ECO:0007669"/>
    <property type="project" value="TreeGrafter"/>
</dbReference>
<keyword evidence="2 6" id="KW-0813">Transport</keyword>
<dbReference type="OrthoDB" id="3233284at2"/>
<evidence type="ECO:0000313" key="9">
    <source>
        <dbReference type="Proteomes" id="UP000186096"/>
    </source>
</evidence>
<comment type="subcellular location">
    <subcellularLocation>
        <location evidence="6">Cell membrane</location>
        <topology evidence="6">Multi-pass membrane protein</topology>
    </subcellularLocation>
    <subcellularLocation>
        <location evidence="1">Membrane</location>
        <topology evidence="1">Multi-pass membrane protein</topology>
    </subcellularLocation>
</comment>
<dbReference type="PANTHER" id="PTHR30177">
    <property type="entry name" value="GLYCINE BETAINE/L-PROLINE TRANSPORT SYSTEM PERMEASE PROTEIN PROW"/>
    <property type="match status" value="1"/>
</dbReference>
<evidence type="ECO:0000313" key="8">
    <source>
        <dbReference type="EMBL" id="SIR73313.1"/>
    </source>
</evidence>
<dbReference type="SUPFAM" id="SSF161098">
    <property type="entry name" value="MetI-like"/>
    <property type="match status" value="1"/>
</dbReference>
<dbReference type="PANTHER" id="PTHR30177:SF4">
    <property type="entry name" value="OSMOPROTECTANT IMPORT PERMEASE PROTEIN OSMW"/>
    <property type="match status" value="1"/>
</dbReference>
<evidence type="ECO:0000256" key="2">
    <source>
        <dbReference type="ARBA" id="ARBA00022448"/>
    </source>
</evidence>
<protein>
    <submittedName>
        <fullName evidence="8">Osmoprotectant transport system permease protein</fullName>
    </submittedName>
</protein>
<dbReference type="AlphaFoldDB" id="A0A1N7DBV6"/>
<feature type="transmembrane region" description="Helical" evidence="6">
    <location>
        <begin position="159"/>
        <end position="178"/>
    </location>
</feature>
<dbReference type="GO" id="GO:0055085">
    <property type="term" value="P:transmembrane transport"/>
    <property type="evidence" value="ECO:0007669"/>
    <property type="project" value="InterPro"/>
</dbReference>
<evidence type="ECO:0000256" key="4">
    <source>
        <dbReference type="ARBA" id="ARBA00022989"/>
    </source>
</evidence>
<dbReference type="InterPro" id="IPR000515">
    <property type="entry name" value="MetI-like"/>
</dbReference>
<feature type="transmembrane region" description="Helical" evidence="6">
    <location>
        <begin position="93"/>
        <end position="114"/>
    </location>
</feature>
<proteinExistence type="inferred from homology"/>
<evidence type="ECO:0000256" key="5">
    <source>
        <dbReference type="ARBA" id="ARBA00023136"/>
    </source>
</evidence>
<dbReference type="GO" id="GO:0005886">
    <property type="term" value="C:plasma membrane"/>
    <property type="evidence" value="ECO:0007669"/>
    <property type="project" value="UniProtKB-SubCell"/>
</dbReference>
<evidence type="ECO:0000256" key="1">
    <source>
        <dbReference type="ARBA" id="ARBA00004141"/>
    </source>
</evidence>
<evidence type="ECO:0000259" key="7">
    <source>
        <dbReference type="PROSITE" id="PS50928"/>
    </source>
</evidence>
<keyword evidence="9" id="KW-1185">Reference proteome</keyword>
<evidence type="ECO:0000256" key="6">
    <source>
        <dbReference type="RuleBase" id="RU363032"/>
    </source>
</evidence>
<feature type="transmembrane region" description="Helical" evidence="6">
    <location>
        <begin position="185"/>
        <end position="210"/>
    </location>
</feature>
<dbReference type="EMBL" id="FTNI01000014">
    <property type="protein sequence ID" value="SIR73313.1"/>
    <property type="molecule type" value="Genomic_DNA"/>
</dbReference>
<dbReference type="CDD" id="cd06261">
    <property type="entry name" value="TM_PBP2"/>
    <property type="match status" value="1"/>
</dbReference>
<keyword evidence="5 6" id="KW-0472">Membrane</keyword>
<dbReference type="RefSeq" id="WP_030506164.1">
    <property type="nucleotide sequence ID" value="NZ_FTNI01000014.1"/>
</dbReference>
<comment type="similarity">
    <text evidence="6">Belongs to the binding-protein-dependent transport system permease family.</text>
</comment>
<dbReference type="GeneID" id="97497495"/>
<feature type="domain" description="ABC transmembrane type-1" evidence="7">
    <location>
        <begin position="28"/>
        <end position="208"/>
    </location>
</feature>
<dbReference type="Pfam" id="PF00528">
    <property type="entry name" value="BPD_transp_1"/>
    <property type="match status" value="1"/>
</dbReference>
<evidence type="ECO:0000256" key="3">
    <source>
        <dbReference type="ARBA" id="ARBA00022692"/>
    </source>
</evidence>
<dbReference type="InterPro" id="IPR035906">
    <property type="entry name" value="MetI-like_sf"/>
</dbReference>
<organism evidence="8 9">
    <name type="scientific">Microbispora rosea</name>
    <dbReference type="NCBI Taxonomy" id="58117"/>
    <lineage>
        <taxon>Bacteria</taxon>
        <taxon>Bacillati</taxon>
        <taxon>Actinomycetota</taxon>
        <taxon>Actinomycetes</taxon>
        <taxon>Streptosporangiales</taxon>
        <taxon>Streptosporangiaceae</taxon>
        <taxon>Microbispora</taxon>
    </lineage>
</organism>
<dbReference type="Gene3D" id="1.10.3720.10">
    <property type="entry name" value="MetI-like"/>
    <property type="match status" value="1"/>
</dbReference>
<accession>A0A1N7DBV6</accession>
<name>A0A1N7DBV6_9ACTN</name>
<reference evidence="9" key="1">
    <citation type="submission" date="2017-01" db="EMBL/GenBank/DDBJ databases">
        <authorList>
            <person name="Varghese N."/>
            <person name="Submissions S."/>
        </authorList>
    </citation>
    <scope>NUCLEOTIDE SEQUENCE [LARGE SCALE GENOMIC DNA]</scope>
    <source>
        <strain evidence="9">ATCC 12950</strain>
    </source>
</reference>
<sequence length="224" mass="24115">MTDEPLVRWDWIARNWANGGPTAISALLENHVVMAFLPVLFGLVVALPLGLACVRWRWLYQPTAALMNVTYSLPSLVLFSIFLSITGLTRSTVVIPLTFFALAVLIPAVVDGLASVPDAVRQSAVAMGFRPARRLLRVELPVAVPVVLAGLRVATVSSISLVSVGALIGQGGLGNLFIDGWQRQFYTPITVGIVLIVLLAVLADGLLVLAQRLLTPWSRARRTA</sequence>
<gene>
    <name evidence="8" type="ORF">SAMN05421833_11444</name>
</gene>
<dbReference type="STRING" id="58117.SAMN05421833_11444"/>